<dbReference type="EMBL" id="CAJPDR010000026">
    <property type="protein sequence ID" value="CAF9908017.1"/>
    <property type="molecule type" value="Genomic_DNA"/>
</dbReference>
<gene>
    <name evidence="1" type="ORF">ALECFALPRED_004200</name>
</gene>
<proteinExistence type="predicted"/>
<evidence type="ECO:0000313" key="2">
    <source>
        <dbReference type="Proteomes" id="UP000664203"/>
    </source>
</evidence>
<dbReference type="AlphaFoldDB" id="A0A8H3HYR1"/>
<organism evidence="1 2">
    <name type="scientific">Alectoria fallacina</name>
    <dbReference type="NCBI Taxonomy" id="1903189"/>
    <lineage>
        <taxon>Eukaryota</taxon>
        <taxon>Fungi</taxon>
        <taxon>Dikarya</taxon>
        <taxon>Ascomycota</taxon>
        <taxon>Pezizomycotina</taxon>
        <taxon>Lecanoromycetes</taxon>
        <taxon>OSLEUM clade</taxon>
        <taxon>Lecanoromycetidae</taxon>
        <taxon>Lecanorales</taxon>
        <taxon>Lecanorineae</taxon>
        <taxon>Parmeliaceae</taxon>
        <taxon>Alectoria</taxon>
    </lineage>
</organism>
<reference evidence="1" key="1">
    <citation type="submission" date="2021-03" db="EMBL/GenBank/DDBJ databases">
        <authorList>
            <person name="Tagirdzhanova G."/>
        </authorList>
    </citation>
    <scope>NUCLEOTIDE SEQUENCE</scope>
</reference>
<keyword evidence="2" id="KW-1185">Reference proteome</keyword>
<protein>
    <submittedName>
        <fullName evidence="1">Uncharacterized protein</fullName>
    </submittedName>
</protein>
<evidence type="ECO:0000313" key="1">
    <source>
        <dbReference type="EMBL" id="CAF9908017.1"/>
    </source>
</evidence>
<sequence length="162" mass="18103">MVPNLSFSDCGTFAYIASVLGGDRLWYQIVHRVDIPSAAPRFIEISLSFNSSFTIFHGLDSASAKLELIKIPDNGFWARKNEPRVVLGDVAAYSSQLTDSQTFLLLGAEDHAKMRLLIVPSDGRTPIIKTLPLTFAEARVRLEKEWQRQHAKSQEQDLSKAV</sequence>
<dbReference type="Proteomes" id="UP000664203">
    <property type="component" value="Unassembled WGS sequence"/>
</dbReference>
<accession>A0A8H3HYR1</accession>
<comment type="caution">
    <text evidence="1">The sequence shown here is derived from an EMBL/GenBank/DDBJ whole genome shotgun (WGS) entry which is preliminary data.</text>
</comment>
<name>A0A8H3HYR1_9LECA</name>